<keyword evidence="5" id="KW-0572">Peptidoglycan-anchor</keyword>
<protein>
    <submittedName>
        <fullName evidence="9">Emm-like cell surface protein CspZ.1</fullName>
    </submittedName>
</protein>
<feature type="region of interest" description="Disordered" evidence="6">
    <location>
        <begin position="346"/>
        <end position="420"/>
    </location>
</feature>
<evidence type="ECO:0000256" key="3">
    <source>
        <dbReference type="ARBA" id="ARBA00022729"/>
    </source>
</evidence>
<proteinExistence type="predicted"/>
<feature type="chain" id="PRO_5002823617" evidence="7">
    <location>
        <begin position="43"/>
        <end position="457"/>
    </location>
</feature>
<evidence type="ECO:0000256" key="5">
    <source>
        <dbReference type="ARBA" id="ARBA00023088"/>
    </source>
</evidence>
<keyword evidence="2" id="KW-0964">Secreted</keyword>
<evidence type="ECO:0000256" key="6">
    <source>
        <dbReference type="SAM" id="MobiDB-lite"/>
    </source>
</evidence>
<evidence type="ECO:0000313" key="10">
    <source>
        <dbReference type="Proteomes" id="UP000001873"/>
    </source>
</evidence>
<keyword evidence="3 7" id="KW-0732">Signal</keyword>
<accession>B4U5B8</accession>
<dbReference type="PROSITE" id="PS50847">
    <property type="entry name" value="GRAM_POS_ANCHORING"/>
    <property type="match status" value="1"/>
</dbReference>
<dbReference type="KEGG" id="sez:Sez_1802"/>
<gene>
    <name evidence="9" type="primary">cspZ.1</name>
    <name evidence="9" type="ordered locus">Sez_1802</name>
</gene>
<dbReference type="InterPro" id="IPR019931">
    <property type="entry name" value="LPXTG_anchor"/>
</dbReference>
<dbReference type="InterPro" id="IPR013783">
    <property type="entry name" value="Ig-like_fold"/>
</dbReference>
<evidence type="ECO:0000313" key="9">
    <source>
        <dbReference type="EMBL" id="ACG63129.1"/>
    </source>
</evidence>
<dbReference type="InterPro" id="IPR019950">
    <property type="entry name" value="M_anchor"/>
</dbReference>
<dbReference type="NCBIfam" id="TIGR01167">
    <property type="entry name" value="LPXTG_anchor"/>
    <property type="match status" value="1"/>
</dbReference>
<name>B4U5B8_STREM</name>
<feature type="compositionally biased region" description="Basic and acidic residues" evidence="6">
    <location>
        <begin position="348"/>
        <end position="397"/>
    </location>
</feature>
<dbReference type="PRINTS" id="PR00015">
    <property type="entry name" value="GPOSANCHOR"/>
</dbReference>
<reference evidence="9 10" key="1">
    <citation type="journal article" date="2008" name="PLoS ONE">
        <title>Genome sequence of a lancefield group C Streptococcus zooepidemicus strain causing epidemic nephritis: new information about an old disease.</title>
        <authorList>
            <person name="Beres S.B."/>
            <person name="Sesso R."/>
            <person name="Pinto S.W.L."/>
            <person name="Hoe N.P."/>
            <person name="Porcella S.F."/>
            <person name="Deleo F.R."/>
            <person name="Musser J.M."/>
        </authorList>
    </citation>
    <scope>NUCLEOTIDE SEQUENCE [LARGE SCALE GENOMIC DNA]</scope>
    <source>
        <strain evidence="9 10">MGCS10565</strain>
    </source>
</reference>
<evidence type="ECO:0000256" key="4">
    <source>
        <dbReference type="ARBA" id="ARBA00022737"/>
    </source>
</evidence>
<dbReference type="Proteomes" id="UP000001873">
    <property type="component" value="Chromosome"/>
</dbReference>
<dbReference type="HOGENOM" id="CLU_593012_0_0_9"/>
<dbReference type="Gene3D" id="2.60.40.10">
    <property type="entry name" value="Immunoglobulins"/>
    <property type="match status" value="2"/>
</dbReference>
<keyword evidence="4" id="KW-0677">Repeat</keyword>
<dbReference type="EMBL" id="CP001129">
    <property type="protein sequence ID" value="ACG63129.1"/>
    <property type="molecule type" value="Genomic_DNA"/>
</dbReference>
<keyword evidence="1" id="KW-0134">Cell wall</keyword>
<evidence type="ECO:0000256" key="1">
    <source>
        <dbReference type="ARBA" id="ARBA00022512"/>
    </source>
</evidence>
<feature type="signal peptide" evidence="7">
    <location>
        <begin position="1"/>
        <end position="42"/>
    </location>
</feature>
<dbReference type="AlphaFoldDB" id="B4U5B8"/>
<dbReference type="Pfam" id="PF00746">
    <property type="entry name" value="Gram_pos_anchor"/>
    <property type="match status" value="1"/>
</dbReference>
<evidence type="ECO:0000256" key="2">
    <source>
        <dbReference type="ARBA" id="ARBA00022525"/>
    </source>
</evidence>
<feature type="compositionally biased region" description="Low complexity" evidence="6">
    <location>
        <begin position="400"/>
        <end position="415"/>
    </location>
</feature>
<organism evidence="9 10">
    <name type="scientific">Streptococcus equi subsp. zooepidemicus (strain MGCS10565)</name>
    <dbReference type="NCBI Taxonomy" id="552526"/>
    <lineage>
        <taxon>Bacteria</taxon>
        <taxon>Bacillati</taxon>
        <taxon>Bacillota</taxon>
        <taxon>Bacilli</taxon>
        <taxon>Lactobacillales</taxon>
        <taxon>Streptococcaceae</taxon>
        <taxon>Streptococcus</taxon>
    </lineage>
</organism>
<sequence>MNNSYKELLMKKNQVTRYSLLIPAALMAAGLAMSTNSSVAFADESPAVDNHTVVQPRLGEDKDTADTSNQQLSDSTEVMADKPITKASETANPVAAADKLPLDTNQSAEDIIAVKKAYIAKNTGLPLDKIQLLDTSEGKALMYPHDDHHHVILLDKIDVSKPFDDGHSSHHSDHAHHHHDDVIEGSFAFTATVIDPEGKVLSGKDVQVVDITSGRKTLATVTTDEKGQAVFDKLPLGRSLSIFVNGVPQGYTVRTGVDGDKHSASFTVDGKGTVEPEYSKTPLVVIVRNEDAEPLSGQEVTLKHRVGRVIEKVTTGADGKAVFSKGLLDGTFYELFVNGKKLSQATTGEERSVALDAKDIKKSSPHSKPQEDAPKVPETKPETKPEAKPLSPEKADQAGKVAAPAHTASKAAAAKAEMKKTTNQLPATGEAVNPFFTAAALAVMATAGVAAIKRKEN</sequence>
<evidence type="ECO:0000256" key="7">
    <source>
        <dbReference type="SAM" id="SignalP"/>
    </source>
</evidence>
<evidence type="ECO:0000259" key="8">
    <source>
        <dbReference type="PROSITE" id="PS50847"/>
    </source>
</evidence>
<dbReference type="SUPFAM" id="SSF49478">
    <property type="entry name" value="Cna protein B-type domain"/>
    <property type="match status" value="1"/>
</dbReference>
<feature type="domain" description="Gram-positive cocci surface proteins LPxTG" evidence="8">
    <location>
        <begin position="425"/>
        <end position="457"/>
    </location>
</feature>